<name>A0ABN6YFR5_9MICO</name>
<keyword evidence="8 13" id="KW-0067">ATP-binding</keyword>
<dbReference type="EMBL" id="AP027734">
    <property type="protein sequence ID" value="BDZ54768.1"/>
    <property type="molecule type" value="Genomic_DNA"/>
</dbReference>
<dbReference type="InterPro" id="IPR001238">
    <property type="entry name" value="DNA-binding_RecF"/>
</dbReference>
<keyword evidence="9 13" id="KW-0238">DNA-binding</keyword>
<evidence type="ECO:0000256" key="13">
    <source>
        <dbReference type="HAMAP-Rule" id="MF_00365"/>
    </source>
</evidence>
<dbReference type="PANTHER" id="PTHR32182:SF0">
    <property type="entry name" value="DNA REPLICATION AND REPAIR PROTEIN RECF"/>
    <property type="match status" value="1"/>
</dbReference>
<keyword evidence="18" id="KW-1185">Reference proteome</keyword>
<evidence type="ECO:0000256" key="2">
    <source>
        <dbReference type="ARBA" id="ARBA00008016"/>
    </source>
</evidence>
<evidence type="ECO:0000256" key="11">
    <source>
        <dbReference type="ARBA" id="ARBA00023236"/>
    </source>
</evidence>
<evidence type="ECO:0000256" key="8">
    <source>
        <dbReference type="ARBA" id="ARBA00022840"/>
    </source>
</evidence>
<keyword evidence="11 13" id="KW-0742">SOS response</keyword>
<keyword evidence="4 13" id="KW-0963">Cytoplasm</keyword>
<feature type="domain" description="RecF/RecN/SMC N-terminal" evidence="16">
    <location>
        <begin position="3"/>
        <end position="366"/>
    </location>
</feature>
<keyword evidence="10 13" id="KW-0234">DNA repair</keyword>
<dbReference type="Pfam" id="PF02463">
    <property type="entry name" value="SMC_N"/>
    <property type="match status" value="1"/>
</dbReference>
<feature type="compositionally biased region" description="Low complexity" evidence="15">
    <location>
        <begin position="242"/>
        <end position="255"/>
    </location>
</feature>
<evidence type="ECO:0000256" key="12">
    <source>
        <dbReference type="ARBA" id="ARBA00025401"/>
    </source>
</evidence>
<evidence type="ECO:0000256" key="14">
    <source>
        <dbReference type="RuleBase" id="RU000578"/>
    </source>
</evidence>
<dbReference type="HAMAP" id="MF_00365">
    <property type="entry name" value="RecF"/>
    <property type="match status" value="1"/>
</dbReference>
<evidence type="ECO:0000256" key="5">
    <source>
        <dbReference type="ARBA" id="ARBA00022705"/>
    </source>
</evidence>
<gene>
    <name evidence="13 17" type="primary">recF</name>
    <name evidence="17" type="ORF">GCM10025870_18410</name>
</gene>
<evidence type="ECO:0000313" key="17">
    <source>
        <dbReference type="EMBL" id="BDZ54768.1"/>
    </source>
</evidence>
<proteinExistence type="inferred from homology"/>
<evidence type="ECO:0000256" key="1">
    <source>
        <dbReference type="ARBA" id="ARBA00004496"/>
    </source>
</evidence>
<feature type="region of interest" description="Disordered" evidence="15">
    <location>
        <begin position="397"/>
        <end position="417"/>
    </location>
</feature>
<dbReference type="PANTHER" id="PTHR32182">
    <property type="entry name" value="DNA REPLICATION AND REPAIR PROTEIN RECF"/>
    <property type="match status" value="1"/>
</dbReference>
<dbReference type="NCBIfam" id="TIGR00611">
    <property type="entry name" value="recf"/>
    <property type="match status" value="1"/>
</dbReference>
<feature type="binding site" evidence="13">
    <location>
        <begin position="30"/>
        <end position="37"/>
    </location>
    <ligand>
        <name>ATP</name>
        <dbReference type="ChEBI" id="CHEBI:30616"/>
    </ligand>
</feature>
<reference evidence="18" key="1">
    <citation type="journal article" date="2019" name="Int. J. Syst. Evol. Microbiol.">
        <title>The Global Catalogue of Microorganisms (GCM) 10K type strain sequencing project: providing services to taxonomists for standard genome sequencing and annotation.</title>
        <authorList>
            <consortium name="The Broad Institute Genomics Platform"/>
            <consortium name="The Broad Institute Genome Sequencing Center for Infectious Disease"/>
            <person name="Wu L."/>
            <person name="Ma J."/>
        </authorList>
    </citation>
    <scope>NUCLEOTIDE SEQUENCE [LARGE SCALE GENOMIC DNA]</scope>
    <source>
        <strain evidence="18">NBRC 109019</strain>
    </source>
</reference>
<dbReference type="PROSITE" id="PS00618">
    <property type="entry name" value="RECF_2"/>
    <property type="match status" value="1"/>
</dbReference>
<accession>A0ABN6YFR5</accession>
<keyword evidence="5 13" id="KW-0235">DNA replication</keyword>
<comment type="similarity">
    <text evidence="2 13 14">Belongs to the RecF family.</text>
</comment>
<organism evidence="17 18">
    <name type="scientific">Agromyces marinus</name>
    <dbReference type="NCBI Taxonomy" id="1389020"/>
    <lineage>
        <taxon>Bacteria</taxon>
        <taxon>Bacillati</taxon>
        <taxon>Actinomycetota</taxon>
        <taxon>Actinomycetes</taxon>
        <taxon>Micrococcales</taxon>
        <taxon>Microbacteriaceae</taxon>
        <taxon>Agromyces</taxon>
    </lineage>
</organism>
<sequence length="417" mass="44523">MHVARLSLTDFRNYRSADLAFEPGATVIVGRNGQGKTNLVEAIGYLSTLASHRVSSDQALIRAGEDAAIVRAMLASGGREVLLELQLNRKGANRAKVNRGQSRPRDLPRYAHTVLFAPEDLAIVRGEPSVRRRMLDGLLVQRMPRLAGVMADYDRVLKQRNSLLKSARARGLAAGQLTTLDIWDERLVALGAELIDRRSELVGQLREPLAEAYRSIVDADHRPELQPVLSIDGADPDDETDAAGTAAEGRAASGAAGNVPTAERFAAALAALRRRELERGVTLAGPHRDDVLLLLNGLPAKGYASHGESWSFALALRLASAELLRGDSSTGDPVLVLDDVFAELDRLRRERLAAAVGGYEQVLITAAVLEDVPAPLAERVVHISAGSVVDAPAANAAALPSNDRESGEPLPSEASGV</sequence>
<dbReference type="Gene3D" id="3.40.50.300">
    <property type="entry name" value="P-loop containing nucleotide triphosphate hydrolases"/>
    <property type="match status" value="1"/>
</dbReference>
<evidence type="ECO:0000259" key="16">
    <source>
        <dbReference type="Pfam" id="PF02463"/>
    </source>
</evidence>
<evidence type="ECO:0000256" key="15">
    <source>
        <dbReference type="SAM" id="MobiDB-lite"/>
    </source>
</evidence>
<evidence type="ECO:0000256" key="9">
    <source>
        <dbReference type="ARBA" id="ARBA00023125"/>
    </source>
</evidence>
<dbReference type="SUPFAM" id="SSF52540">
    <property type="entry name" value="P-loop containing nucleoside triphosphate hydrolases"/>
    <property type="match status" value="1"/>
</dbReference>
<feature type="region of interest" description="Disordered" evidence="15">
    <location>
        <begin position="228"/>
        <end position="255"/>
    </location>
</feature>
<comment type="function">
    <text evidence="12 13 14">The RecF protein is involved in DNA metabolism; it is required for DNA replication and normal SOS inducibility. RecF binds preferentially to single-stranded, linear DNA. It also seems to bind ATP.</text>
</comment>
<keyword evidence="7 13" id="KW-0227">DNA damage</keyword>
<comment type="subcellular location">
    <subcellularLocation>
        <location evidence="1 13 14">Cytoplasm</location>
    </subcellularLocation>
</comment>
<dbReference type="InterPro" id="IPR018078">
    <property type="entry name" value="DNA-binding_RecF_CS"/>
</dbReference>
<dbReference type="InterPro" id="IPR027417">
    <property type="entry name" value="P-loop_NTPase"/>
</dbReference>
<evidence type="ECO:0000256" key="6">
    <source>
        <dbReference type="ARBA" id="ARBA00022741"/>
    </source>
</evidence>
<dbReference type="Gene3D" id="1.20.1050.90">
    <property type="entry name" value="RecF/RecN/SMC, N-terminal domain"/>
    <property type="match status" value="1"/>
</dbReference>
<evidence type="ECO:0000313" key="18">
    <source>
        <dbReference type="Proteomes" id="UP001321477"/>
    </source>
</evidence>
<dbReference type="RefSeq" id="WP_234660346.1">
    <property type="nucleotide sequence ID" value="NZ_AP027734.1"/>
</dbReference>
<evidence type="ECO:0000256" key="4">
    <source>
        <dbReference type="ARBA" id="ARBA00022490"/>
    </source>
</evidence>
<evidence type="ECO:0000256" key="10">
    <source>
        <dbReference type="ARBA" id="ARBA00023204"/>
    </source>
</evidence>
<dbReference type="InterPro" id="IPR003395">
    <property type="entry name" value="RecF/RecN/SMC_N"/>
</dbReference>
<keyword evidence="6 13" id="KW-0547">Nucleotide-binding</keyword>
<evidence type="ECO:0000256" key="3">
    <source>
        <dbReference type="ARBA" id="ARBA00020170"/>
    </source>
</evidence>
<evidence type="ECO:0000256" key="7">
    <source>
        <dbReference type="ARBA" id="ARBA00022763"/>
    </source>
</evidence>
<dbReference type="Proteomes" id="UP001321477">
    <property type="component" value="Chromosome"/>
</dbReference>
<protein>
    <recommendedName>
        <fullName evidence="3 13">DNA replication and repair protein RecF</fullName>
    </recommendedName>
</protein>
<dbReference type="InterPro" id="IPR042174">
    <property type="entry name" value="RecF_2"/>
</dbReference>